<comment type="caution">
    <text evidence="5">The sequence shown here is derived from an EMBL/GenBank/DDBJ whole genome shotgun (WGS) entry which is preliminary data.</text>
</comment>
<protein>
    <recommendedName>
        <fullName evidence="4">UDP-N-acetylglucosamine--peptide N-acetylglucosaminyltransferase stabilizing protein GtfB</fullName>
    </recommendedName>
    <alternativeName>
        <fullName evidence="4">Glycosyltransferase stabilizing protein GtfB</fullName>
    </alternativeName>
</protein>
<accession>A0ABS4MGP9</accession>
<comment type="similarity">
    <text evidence="4">Belongs to the GtfB family.</text>
</comment>
<keyword evidence="3 4" id="KW-0472">Membrane</keyword>
<evidence type="ECO:0000256" key="3">
    <source>
        <dbReference type="ARBA" id="ARBA00023136"/>
    </source>
</evidence>
<evidence type="ECO:0000313" key="6">
    <source>
        <dbReference type="Proteomes" id="UP001519292"/>
    </source>
</evidence>
<keyword evidence="2 4" id="KW-1003">Cell membrane</keyword>
<evidence type="ECO:0000313" key="5">
    <source>
        <dbReference type="EMBL" id="MBP2058869.1"/>
    </source>
</evidence>
<gene>
    <name evidence="4" type="primary">gtfB</name>
    <name evidence="5" type="ORF">J2Z60_002060</name>
</gene>
<dbReference type="RefSeq" id="WP_209687585.1">
    <property type="nucleotide sequence ID" value="NZ_JAGGLU010000017.1"/>
</dbReference>
<reference evidence="5 6" key="1">
    <citation type="submission" date="2021-03" db="EMBL/GenBank/DDBJ databases">
        <title>Genomic Encyclopedia of Type Strains, Phase IV (KMG-IV): sequencing the most valuable type-strain genomes for metagenomic binning, comparative biology and taxonomic classification.</title>
        <authorList>
            <person name="Goeker M."/>
        </authorList>
    </citation>
    <scope>NUCLEOTIDE SEQUENCE [LARGE SCALE GENOMIC DNA]</scope>
    <source>
        <strain evidence="5 6">DSM 101872</strain>
    </source>
</reference>
<dbReference type="NCBIfam" id="TIGR02919">
    <property type="entry name" value="accessory Sec system glycosylation chaperone GtfB"/>
    <property type="match status" value="1"/>
</dbReference>
<comment type="pathway">
    <text evidence="1 4">Protein modification; protein glycosylation.</text>
</comment>
<proteinExistence type="inferred from homology"/>
<evidence type="ECO:0000256" key="1">
    <source>
        <dbReference type="ARBA" id="ARBA00004922"/>
    </source>
</evidence>
<organism evidence="5 6">
    <name type="scientific">Lactobacillus colini</name>
    <dbReference type="NCBI Taxonomy" id="1819254"/>
    <lineage>
        <taxon>Bacteria</taxon>
        <taxon>Bacillati</taxon>
        <taxon>Bacillota</taxon>
        <taxon>Bacilli</taxon>
        <taxon>Lactobacillales</taxon>
        <taxon>Lactobacillaceae</taxon>
        <taxon>Lactobacillus</taxon>
    </lineage>
</organism>
<dbReference type="InterPro" id="IPR014268">
    <property type="entry name" value="GtfB"/>
</dbReference>
<comment type="function">
    <text evidence="4">Required for polymorphic O-glycosylation of the serine-rich repeat protein in this bacteria. A stabilizing protein that is part of the accessory SecA2/SecY2 system specifically required to export serine-rich repeat cell wall proteins usually encoded upstream in the same operon. The GtfA-GtfB complex adds GlcNAc from UDP-GlcNAc to the substrate protein, attaching the first sugar residue. Stabilizes the glycosylation activity of GtfA. Has no N-acetylglucosaminyl transferase activity on its own.</text>
</comment>
<comment type="subunit">
    <text evidence="4">Forms a heterotetramer with 2 subunits each of GtfA and GtfB. Part of the accessory SecA2/SecY2 protein translocation apparatus.</text>
</comment>
<evidence type="ECO:0000256" key="2">
    <source>
        <dbReference type="ARBA" id="ARBA00022475"/>
    </source>
</evidence>
<name>A0ABS4MGP9_9LACO</name>
<dbReference type="HAMAP" id="MF_01473">
    <property type="entry name" value="GtfB"/>
    <property type="match status" value="1"/>
</dbReference>
<dbReference type="EMBL" id="JAGGLU010000017">
    <property type="protein sequence ID" value="MBP2058869.1"/>
    <property type="molecule type" value="Genomic_DNA"/>
</dbReference>
<dbReference type="Proteomes" id="UP001519292">
    <property type="component" value="Unassembled WGS sequence"/>
</dbReference>
<sequence>MINLFENFDRDTLDLLRSQKTAGFNIPTVVINDDGFLPKDVTSPINHYCEFDNIENPLYFDKLPVPKFWRIEATAQSGIIYDIDRRRADIYFHKVDNSRLVKQVNWLDESGKIAWSDHYNHSGQKYAKTIYYNGNPVLKKFFNKAGKVVIIEHLVSGDIDLYENHQQIHFNDIVDFIIYYLKSNNYQLDHILYNNLNVPFRVSIRLDQPGRDTLFWHESWQPEMPGNMQYIINNSTRTKHIIIQRYRDWTKTKELVKLNQQNVDFHYLGMIYPHPRGNRLSSNALITTNSDQIEHLDEILQAMPNLHFNIVATTQMSDKLLAYAKYSNVDLYPVASYQKIKNLLSDCDVLFDINHGPELLDTVRAAFEQNMLIVSFKDTIHSPRYISPGNIFDTKEITQMEQKITTALNSVEVMKKIIDTQRIDASEVTIDQYKRTLKIISKT</sequence>
<evidence type="ECO:0000256" key="4">
    <source>
        <dbReference type="HAMAP-Rule" id="MF_01473"/>
    </source>
</evidence>
<comment type="subcellular location">
    <subcellularLocation>
        <location evidence="4">Cell membrane</location>
        <topology evidence="4">Peripheral membrane protein</topology>
    </subcellularLocation>
</comment>
<keyword evidence="6" id="KW-1185">Reference proteome</keyword>